<proteinExistence type="predicted"/>
<feature type="region of interest" description="Disordered" evidence="1">
    <location>
        <begin position="1"/>
        <end position="21"/>
    </location>
</feature>
<organism evidence="2 3">
    <name type="scientific">Caballeronia grimmiae</name>
    <dbReference type="NCBI Taxonomy" id="1071679"/>
    <lineage>
        <taxon>Bacteria</taxon>
        <taxon>Pseudomonadati</taxon>
        <taxon>Pseudomonadota</taxon>
        <taxon>Betaproteobacteria</taxon>
        <taxon>Burkholderiales</taxon>
        <taxon>Burkholderiaceae</taxon>
        <taxon>Caballeronia</taxon>
    </lineage>
</organism>
<dbReference type="STRING" id="1071679.BG57_18930"/>
<accession>A0A069NK24</accession>
<protein>
    <submittedName>
        <fullName evidence="2">Uncharacterized protein</fullName>
    </submittedName>
</protein>
<gene>
    <name evidence="2" type="ORF">BG57_18930</name>
</gene>
<reference evidence="2 3" key="1">
    <citation type="submission" date="2014-03" db="EMBL/GenBank/DDBJ databases">
        <title>Draft Genome Sequences of Four Burkholderia Strains.</title>
        <authorList>
            <person name="Liu X.Y."/>
            <person name="Li C.X."/>
            <person name="Xu J.H."/>
        </authorList>
    </citation>
    <scope>NUCLEOTIDE SEQUENCE [LARGE SCALE GENOMIC DNA]</scope>
    <source>
        <strain evidence="2 3">R27</strain>
    </source>
</reference>
<name>A0A069NK24_9BURK</name>
<dbReference type="Proteomes" id="UP000027439">
    <property type="component" value="Unassembled WGS sequence"/>
</dbReference>
<dbReference type="eggNOG" id="ENOG5032SFR">
    <property type="taxonomic scope" value="Bacteria"/>
</dbReference>
<dbReference type="EMBL" id="JFHE01000034">
    <property type="protein sequence ID" value="KDR28725.1"/>
    <property type="molecule type" value="Genomic_DNA"/>
</dbReference>
<comment type="caution">
    <text evidence="2">The sequence shown here is derived from an EMBL/GenBank/DDBJ whole genome shotgun (WGS) entry which is preliminary data.</text>
</comment>
<sequence length="187" mass="20585">MAAHPLDQFHRGMNRSDPSVIQRGVDRRRRVGRAASSAVIALVAVFGGGTARAQRADWLDARVTQSTIVDTICVPGYVDRVLPSFEMQMRQKDRLLKQRGIDASFGSEYALDHRMPVILGGSPNAAANLDLRRWEGRAGQRRKERLAVYLKRCVCTGDITLKAAQSAMAGDWPNAYPNLSSMSCNGL</sequence>
<evidence type="ECO:0000256" key="1">
    <source>
        <dbReference type="SAM" id="MobiDB-lite"/>
    </source>
</evidence>
<dbReference type="AlphaFoldDB" id="A0A069NK24"/>
<evidence type="ECO:0000313" key="2">
    <source>
        <dbReference type="EMBL" id="KDR28725.1"/>
    </source>
</evidence>
<evidence type="ECO:0000313" key="3">
    <source>
        <dbReference type="Proteomes" id="UP000027439"/>
    </source>
</evidence>